<keyword evidence="1" id="KW-0175">Coiled coil</keyword>
<dbReference type="OrthoDB" id="163904at2"/>
<organism evidence="2 3">
    <name type="scientific">Thermogemmatispora tikiterensis</name>
    <dbReference type="NCBI Taxonomy" id="1825093"/>
    <lineage>
        <taxon>Bacteria</taxon>
        <taxon>Bacillati</taxon>
        <taxon>Chloroflexota</taxon>
        <taxon>Ktedonobacteria</taxon>
        <taxon>Thermogemmatisporales</taxon>
        <taxon>Thermogemmatisporaceae</taxon>
        <taxon>Thermogemmatispora</taxon>
    </lineage>
</organism>
<dbReference type="Proteomes" id="UP000248706">
    <property type="component" value="Unassembled WGS sequence"/>
</dbReference>
<comment type="caution">
    <text evidence="2">The sequence shown here is derived from an EMBL/GenBank/DDBJ whole genome shotgun (WGS) entry which is preliminary data.</text>
</comment>
<accession>A0A328VCA7</accession>
<gene>
    <name evidence="2" type="ORF">A4R35_07345</name>
</gene>
<evidence type="ECO:0000313" key="2">
    <source>
        <dbReference type="EMBL" id="RAQ95346.1"/>
    </source>
</evidence>
<dbReference type="AlphaFoldDB" id="A0A328VCA7"/>
<evidence type="ECO:0000313" key="3">
    <source>
        <dbReference type="Proteomes" id="UP000248706"/>
    </source>
</evidence>
<proteinExistence type="predicted"/>
<protein>
    <submittedName>
        <fullName evidence="2">Uncharacterized protein</fullName>
    </submittedName>
</protein>
<evidence type="ECO:0000256" key="1">
    <source>
        <dbReference type="SAM" id="Coils"/>
    </source>
</evidence>
<dbReference type="RefSeq" id="WP_112427999.1">
    <property type="nucleotide sequence ID" value="NZ_MCIF01000002.1"/>
</dbReference>
<feature type="coiled-coil region" evidence="1">
    <location>
        <begin position="43"/>
        <end position="76"/>
    </location>
</feature>
<keyword evidence="3" id="KW-1185">Reference proteome</keyword>
<sequence>MAESEVARLRRQIEEEYAAALWGLTGLACWARHDFINARMGRLAELEEALSEYIGLEEAQEEMAEVYQRQKQQILAKRKERTARHGRK</sequence>
<name>A0A328VCA7_9CHLR</name>
<reference evidence="2 3" key="1">
    <citation type="submission" date="2016-08" db="EMBL/GenBank/DDBJ databases">
        <title>Analysis of Carbohydrate Active Enzymes in Thermogemmatispora T81 Reveals Carbohydrate Degradation Ability.</title>
        <authorList>
            <person name="Tomazini A."/>
            <person name="Lal S."/>
            <person name="Stott M."/>
            <person name="Henrissat B."/>
            <person name="Polikarpov I."/>
            <person name="Sparling R."/>
            <person name="Levin D.B."/>
        </authorList>
    </citation>
    <scope>NUCLEOTIDE SEQUENCE [LARGE SCALE GENOMIC DNA]</scope>
    <source>
        <strain evidence="2 3">T81</strain>
    </source>
</reference>
<dbReference type="EMBL" id="MCIF01000002">
    <property type="protein sequence ID" value="RAQ95346.1"/>
    <property type="molecule type" value="Genomic_DNA"/>
</dbReference>